<evidence type="ECO:0000313" key="1">
    <source>
        <dbReference type="EMBL" id="KAK3712443.1"/>
    </source>
</evidence>
<reference evidence="1" key="1">
    <citation type="journal article" date="2023" name="G3 (Bethesda)">
        <title>A reference genome for the long-term kleptoplast-retaining sea slug Elysia crispata morphotype clarki.</title>
        <authorList>
            <person name="Eastman K.E."/>
            <person name="Pendleton A.L."/>
            <person name="Shaikh M.A."/>
            <person name="Suttiyut T."/>
            <person name="Ogas R."/>
            <person name="Tomko P."/>
            <person name="Gavelis G."/>
            <person name="Widhalm J.R."/>
            <person name="Wisecaver J.H."/>
        </authorList>
    </citation>
    <scope>NUCLEOTIDE SEQUENCE</scope>
    <source>
        <strain evidence="1">ECLA1</strain>
    </source>
</reference>
<dbReference type="EMBL" id="JAWDGP010007584">
    <property type="protein sequence ID" value="KAK3712443.1"/>
    <property type="molecule type" value="Genomic_DNA"/>
</dbReference>
<accession>A0AAE0XU20</accession>
<name>A0AAE0XU20_9GAST</name>
<evidence type="ECO:0000313" key="2">
    <source>
        <dbReference type="Proteomes" id="UP001283361"/>
    </source>
</evidence>
<protein>
    <submittedName>
        <fullName evidence="1">Uncharacterized protein</fullName>
    </submittedName>
</protein>
<dbReference type="Proteomes" id="UP001283361">
    <property type="component" value="Unassembled WGS sequence"/>
</dbReference>
<organism evidence="1 2">
    <name type="scientific">Elysia crispata</name>
    <name type="common">lettuce slug</name>
    <dbReference type="NCBI Taxonomy" id="231223"/>
    <lineage>
        <taxon>Eukaryota</taxon>
        <taxon>Metazoa</taxon>
        <taxon>Spiralia</taxon>
        <taxon>Lophotrochozoa</taxon>
        <taxon>Mollusca</taxon>
        <taxon>Gastropoda</taxon>
        <taxon>Heterobranchia</taxon>
        <taxon>Euthyneura</taxon>
        <taxon>Panpulmonata</taxon>
        <taxon>Sacoglossa</taxon>
        <taxon>Placobranchoidea</taxon>
        <taxon>Plakobranchidae</taxon>
        <taxon>Elysia</taxon>
    </lineage>
</organism>
<keyword evidence="2" id="KW-1185">Reference proteome</keyword>
<sequence length="126" mass="14009">MSELLSSLGSVLVIFYSINILTSMACPSLCPRILLIKRMRNLFTAKIETDTRFESPCARQLISPKTFETNLRDLKELSVGRILQPLACLWPVGNTAPIQRLQSRSMQPGFYAKPAGSNPTTCMDST</sequence>
<comment type="caution">
    <text evidence="1">The sequence shown here is derived from an EMBL/GenBank/DDBJ whole genome shotgun (WGS) entry which is preliminary data.</text>
</comment>
<proteinExistence type="predicted"/>
<dbReference type="AlphaFoldDB" id="A0AAE0XU20"/>
<gene>
    <name evidence="1" type="ORF">RRG08_002773</name>
</gene>